<keyword evidence="2" id="KW-1185">Reference proteome</keyword>
<proteinExistence type="predicted"/>
<accession>A0A0H2VTX0</accession>
<protein>
    <submittedName>
        <fullName evidence="1">Tail attachment protein</fullName>
    </submittedName>
</protein>
<dbReference type="GO" id="GO:0019068">
    <property type="term" value="P:virion assembly"/>
    <property type="evidence" value="ECO:0007669"/>
    <property type="project" value="InterPro"/>
</dbReference>
<dbReference type="RefSeq" id="NP_706635.1">
    <property type="nucleotide sequence ID" value="NC_004337.2"/>
</dbReference>
<accession>A0A0H2UXY8</accession>
<dbReference type="OMA" id="SPAHRIM"/>
<dbReference type="InterPro" id="IPR053734">
    <property type="entry name" value="Phage_Head-Tail_Connect_sf"/>
</dbReference>
<name>A0A0H2VTX0_SHIFL</name>
<evidence type="ECO:0000313" key="1">
    <source>
        <dbReference type="EMBL" id="AAN42342.1"/>
    </source>
</evidence>
<dbReference type="Pfam" id="PF05354">
    <property type="entry name" value="Phage_attach"/>
    <property type="match status" value="1"/>
</dbReference>
<dbReference type="RefSeq" id="WP_000348593.1">
    <property type="nucleotide sequence ID" value="NZ_BSBP01000154.1"/>
</dbReference>
<dbReference type="PaxDb" id="198214-SF0707"/>
<dbReference type="AlphaFoldDB" id="A0A0H2VTX0"/>
<organism evidence="1 2">
    <name type="scientific">Shigella flexneri</name>
    <dbReference type="NCBI Taxonomy" id="623"/>
    <lineage>
        <taxon>Bacteria</taxon>
        <taxon>Pseudomonadati</taxon>
        <taxon>Pseudomonadota</taxon>
        <taxon>Gammaproteobacteria</taxon>
        <taxon>Enterobacterales</taxon>
        <taxon>Enterobacteriaceae</taxon>
        <taxon>Shigella</taxon>
    </lineage>
</organism>
<dbReference type="InterPro" id="IPR008018">
    <property type="entry name" value="Phage_tail_attach_FII"/>
</dbReference>
<accession>A0A2G3EUY2</accession>
<dbReference type="Gene3D" id="2.40.10.180">
    <property type="entry name" value="Phage tail proteins"/>
    <property type="match status" value="1"/>
</dbReference>
<gene>
    <name evidence="1" type="ordered locus">SF0707</name>
</gene>
<evidence type="ECO:0000313" key="2">
    <source>
        <dbReference type="Proteomes" id="UP000001006"/>
    </source>
</evidence>
<sequence>MDGFDNLFDAALAGVNEVILRDMGISAVITSGELEGTHLTGVFDDPESISFVAGGIRLEDSSPCLFVKTADISQLRRQDTLTIGDDSFFVDRITPDDGGCCYIRLRRGSPAPQNNARMRRYDEGT</sequence>
<reference evidence="1 2" key="1">
    <citation type="journal article" date="2002" name="Nucleic Acids Res.">
        <title>Genome sequence of Shigella flexneri 2a: insights into pathogenicity through comparison with genomes of Escherichia coli K12 and O157.</title>
        <authorList>
            <person name="Jin Q."/>
            <person name="Yuan Z."/>
            <person name="Xu J."/>
            <person name="Wang Y."/>
            <person name="Shen Y."/>
            <person name="Lu W."/>
            <person name="Wang J."/>
            <person name="Liu H."/>
            <person name="Yang J."/>
            <person name="Yang F."/>
            <person name="Zhang X."/>
            <person name="Zhang J."/>
            <person name="Yang G."/>
            <person name="Wu H."/>
            <person name="Qu D."/>
            <person name="Dong J."/>
            <person name="Sun L."/>
            <person name="Xue Y."/>
            <person name="Zhao A."/>
            <person name="Gao Y."/>
            <person name="Zhu J."/>
            <person name="Kan B."/>
            <person name="Ding K."/>
            <person name="Chen S."/>
            <person name="Cheng H."/>
            <person name="Yao Z."/>
            <person name="He B."/>
            <person name="Chen R."/>
            <person name="Ma D."/>
            <person name="Qiang B."/>
            <person name="Wen Y."/>
            <person name="Hou Y."/>
            <person name="Yu J."/>
        </authorList>
    </citation>
    <scope>NUCLEOTIDE SEQUENCE [LARGE SCALE GENOMIC DNA]</scope>
    <source>
        <strain evidence="2">301 / Serotype 2a</strain>
    </source>
</reference>
<dbReference type="SUPFAM" id="SSF69279">
    <property type="entry name" value="Phage tail proteins"/>
    <property type="match status" value="1"/>
</dbReference>
<dbReference type="Proteomes" id="UP000001006">
    <property type="component" value="Chromosome"/>
</dbReference>
<dbReference type="GeneID" id="1026132"/>
<dbReference type="EMBL" id="AE005674">
    <property type="protein sequence ID" value="AAN42342.1"/>
    <property type="molecule type" value="Genomic_DNA"/>
</dbReference>
<dbReference type="KEGG" id="sfl:SF0707"/>
<dbReference type="PATRIC" id="fig|198214.7.peg.824"/>